<sequence>MTSEPNSQSRARPGRERRRAVADAKDALRELQGDLGTLSRRVGTRLRLNEIDLECLDVLAREKVLSPSALATRLGLHRATITGVLDRLERGQWIVREPDPADRRAMVVRPQAAHAGEIFAAFKGMNDAVDGILADYSDAELDVISGFMRKVSDAGRENARSVG</sequence>
<dbReference type="PROSITE" id="PS50995">
    <property type="entry name" value="HTH_MARR_2"/>
    <property type="match status" value="1"/>
</dbReference>
<reference evidence="2 3" key="1">
    <citation type="submission" date="2018-09" db="EMBL/GenBank/DDBJ databases">
        <title>Genome sequencing of strain 2DFW10M-5.</title>
        <authorList>
            <person name="Heo J."/>
            <person name="Kim S.-J."/>
            <person name="Kwon S.-W."/>
        </authorList>
    </citation>
    <scope>NUCLEOTIDE SEQUENCE [LARGE SCALE GENOMIC DNA]</scope>
    <source>
        <strain evidence="2 3">2DFW10M-5</strain>
    </source>
</reference>
<dbReference type="InterPro" id="IPR000835">
    <property type="entry name" value="HTH_MarR-typ"/>
</dbReference>
<organism evidence="2 3">
    <name type="scientific">Gryllotalpicola protaetiae</name>
    <dbReference type="NCBI Taxonomy" id="2419771"/>
    <lineage>
        <taxon>Bacteria</taxon>
        <taxon>Bacillati</taxon>
        <taxon>Actinomycetota</taxon>
        <taxon>Actinomycetes</taxon>
        <taxon>Micrococcales</taxon>
        <taxon>Microbacteriaceae</taxon>
        <taxon>Gryllotalpicola</taxon>
    </lineage>
</organism>
<proteinExistence type="predicted"/>
<name>A0A387BNN2_9MICO</name>
<dbReference type="GO" id="GO:0003700">
    <property type="term" value="F:DNA-binding transcription factor activity"/>
    <property type="evidence" value="ECO:0007669"/>
    <property type="project" value="InterPro"/>
</dbReference>
<dbReference type="Pfam" id="PF01047">
    <property type="entry name" value="MarR"/>
    <property type="match status" value="1"/>
</dbReference>
<dbReference type="AlphaFoldDB" id="A0A387BNN2"/>
<dbReference type="InterPro" id="IPR036388">
    <property type="entry name" value="WH-like_DNA-bd_sf"/>
</dbReference>
<evidence type="ECO:0000259" key="1">
    <source>
        <dbReference type="PROSITE" id="PS50995"/>
    </source>
</evidence>
<dbReference type="InterPro" id="IPR039422">
    <property type="entry name" value="MarR/SlyA-like"/>
</dbReference>
<dbReference type="RefSeq" id="WP_120789156.1">
    <property type="nucleotide sequence ID" value="NZ_CP032624.1"/>
</dbReference>
<dbReference type="GO" id="GO:0006950">
    <property type="term" value="P:response to stress"/>
    <property type="evidence" value="ECO:0007669"/>
    <property type="project" value="TreeGrafter"/>
</dbReference>
<accession>A0A387BNN2</accession>
<gene>
    <name evidence="2" type="ORF">D7I44_08805</name>
</gene>
<dbReference type="PRINTS" id="PR00598">
    <property type="entry name" value="HTHMARR"/>
</dbReference>
<dbReference type="Proteomes" id="UP000275069">
    <property type="component" value="Chromosome"/>
</dbReference>
<dbReference type="PANTHER" id="PTHR33164">
    <property type="entry name" value="TRANSCRIPTIONAL REGULATOR, MARR FAMILY"/>
    <property type="match status" value="1"/>
</dbReference>
<dbReference type="SUPFAM" id="SSF46785">
    <property type="entry name" value="Winged helix' DNA-binding domain"/>
    <property type="match status" value="1"/>
</dbReference>
<keyword evidence="3" id="KW-1185">Reference proteome</keyword>
<dbReference type="SMART" id="SM00347">
    <property type="entry name" value="HTH_MARR"/>
    <property type="match status" value="1"/>
</dbReference>
<dbReference type="PANTHER" id="PTHR33164:SF106">
    <property type="entry name" value="TRANSCRIPTIONAL REGULATORY PROTEIN"/>
    <property type="match status" value="1"/>
</dbReference>
<evidence type="ECO:0000313" key="3">
    <source>
        <dbReference type="Proteomes" id="UP000275069"/>
    </source>
</evidence>
<evidence type="ECO:0000313" key="2">
    <source>
        <dbReference type="EMBL" id="AYG03624.1"/>
    </source>
</evidence>
<dbReference type="KEGG" id="gry:D7I44_08805"/>
<dbReference type="InterPro" id="IPR036390">
    <property type="entry name" value="WH_DNA-bd_sf"/>
</dbReference>
<dbReference type="OrthoDB" id="162531at2"/>
<protein>
    <submittedName>
        <fullName evidence="2">MarR family transcriptional regulator</fullName>
    </submittedName>
</protein>
<dbReference type="EMBL" id="CP032624">
    <property type="protein sequence ID" value="AYG03624.1"/>
    <property type="molecule type" value="Genomic_DNA"/>
</dbReference>
<dbReference type="Gene3D" id="1.10.10.10">
    <property type="entry name" value="Winged helix-like DNA-binding domain superfamily/Winged helix DNA-binding domain"/>
    <property type="match status" value="1"/>
</dbReference>
<feature type="domain" description="HTH marR-type" evidence="1">
    <location>
        <begin position="21"/>
        <end position="153"/>
    </location>
</feature>